<feature type="compositionally biased region" description="Basic and acidic residues" evidence="1">
    <location>
        <begin position="8"/>
        <end position="21"/>
    </location>
</feature>
<organism evidence="2 3">
    <name type="scientific">Nephila pilipes</name>
    <name type="common">Giant wood spider</name>
    <name type="synonym">Nephila maculata</name>
    <dbReference type="NCBI Taxonomy" id="299642"/>
    <lineage>
        <taxon>Eukaryota</taxon>
        <taxon>Metazoa</taxon>
        <taxon>Ecdysozoa</taxon>
        <taxon>Arthropoda</taxon>
        <taxon>Chelicerata</taxon>
        <taxon>Arachnida</taxon>
        <taxon>Araneae</taxon>
        <taxon>Araneomorphae</taxon>
        <taxon>Entelegynae</taxon>
        <taxon>Araneoidea</taxon>
        <taxon>Nephilidae</taxon>
        <taxon>Nephila</taxon>
    </lineage>
</organism>
<gene>
    <name evidence="2" type="primary">AVEN_153920_1</name>
    <name evidence="2" type="ORF">NPIL_105291</name>
</gene>
<comment type="caution">
    <text evidence="2">The sequence shown here is derived from an EMBL/GenBank/DDBJ whole genome shotgun (WGS) entry which is preliminary data.</text>
</comment>
<dbReference type="OrthoDB" id="6436017at2759"/>
<protein>
    <submittedName>
        <fullName evidence="2">Uncharacterized protein</fullName>
    </submittedName>
</protein>
<proteinExistence type="predicted"/>
<evidence type="ECO:0000256" key="1">
    <source>
        <dbReference type="SAM" id="MobiDB-lite"/>
    </source>
</evidence>
<feature type="non-terminal residue" evidence="2">
    <location>
        <position position="250"/>
    </location>
</feature>
<dbReference type="AlphaFoldDB" id="A0A8X6TB41"/>
<evidence type="ECO:0000313" key="3">
    <source>
        <dbReference type="Proteomes" id="UP000887013"/>
    </source>
</evidence>
<feature type="region of interest" description="Disordered" evidence="1">
    <location>
        <begin position="1"/>
        <end position="21"/>
    </location>
</feature>
<reference evidence="2" key="1">
    <citation type="submission" date="2020-08" db="EMBL/GenBank/DDBJ databases">
        <title>Multicomponent nature underlies the extraordinary mechanical properties of spider dragline silk.</title>
        <authorList>
            <person name="Kono N."/>
            <person name="Nakamura H."/>
            <person name="Mori M."/>
            <person name="Yoshida Y."/>
            <person name="Ohtoshi R."/>
            <person name="Malay A.D."/>
            <person name="Moran D.A.P."/>
            <person name="Tomita M."/>
            <person name="Numata K."/>
            <person name="Arakawa K."/>
        </authorList>
    </citation>
    <scope>NUCLEOTIDE SEQUENCE</scope>
</reference>
<dbReference type="EMBL" id="BMAW01100428">
    <property type="protein sequence ID" value="GFS94936.1"/>
    <property type="molecule type" value="Genomic_DNA"/>
</dbReference>
<dbReference type="Proteomes" id="UP000887013">
    <property type="component" value="Unassembled WGS sequence"/>
</dbReference>
<keyword evidence="3" id="KW-1185">Reference proteome</keyword>
<sequence length="250" mass="29371">MCPNIVRNKSDSPKQEVNDKNINEKTVDSLHSRATNEVILQTLVVNVHGIKKERKARAIIDTGSSTVLTWITRREQWSNPADILSRGYGPKQLQNCKWWQGPAWLQNPKEQWPKSAVNIDEKEVEIEKRKSVISANNTELESISLQSARRFSRFSKMIRVMAWVLRFQPKAKDLRKYTELTNEELLDAQKIIFLVEQKECYFNEETRKILRGLRVFEDEEGILRLKSRLINEEELKYFIFQIFLPSKHLA</sequence>
<name>A0A8X6TB41_NEPPI</name>
<dbReference type="PANTHER" id="PTHR47331">
    <property type="entry name" value="PHD-TYPE DOMAIN-CONTAINING PROTEIN"/>
    <property type="match status" value="1"/>
</dbReference>
<accession>A0A8X6TB41</accession>
<dbReference type="PANTHER" id="PTHR47331:SF2">
    <property type="match status" value="1"/>
</dbReference>
<evidence type="ECO:0000313" key="2">
    <source>
        <dbReference type="EMBL" id="GFS94936.1"/>
    </source>
</evidence>